<gene>
    <name evidence="1" type="ORF">VNE69_08082</name>
</gene>
<dbReference type="AlphaFoldDB" id="A0AAX4JE91"/>
<dbReference type="KEGG" id="vnx:VNE69_08082"/>
<organism evidence="1 2">
    <name type="scientific">Vairimorpha necatrix</name>
    <dbReference type="NCBI Taxonomy" id="6039"/>
    <lineage>
        <taxon>Eukaryota</taxon>
        <taxon>Fungi</taxon>
        <taxon>Fungi incertae sedis</taxon>
        <taxon>Microsporidia</taxon>
        <taxon>Nosematidae</taxon>
        <taxon>Vairimorpha</taxon>
    </lineage>
</organism>
<dbReference type="GeneID" id="90542158"/>
<reference evidence="1" key="1">
    <citation type="journal article" date="2024" name="BMC Genomics">
        <title>Functional annotation of a divergent genome using sequence and structure-based similarity.</title>
        <authorList>
            <person name="Svedberg D."/>
            <person name="Winiger R.R."/>
            <person name="Berg A."/>
            <person name="Sharma H."/>
            <person name="Tellgren-Roth C."/>
            <person name="Debrunner-Vossbrinck B.A."/>
            <person name="Vossbrinck C.R."/>
            <person name="Barandun J."/>
        </authorList>
    </citation>
    <scope>NUCLEOTIDE SEQUENCE</scope>
    <source>
        <strain evidence="1">Illinois isolate</strain>
    </source>
</reference>
<accession>A0AAX4JE91</accession>
<sequence length="67" mass="8056">MLEYRQVFEKDLKNYSESDEGLSKLVELLCSSQIRRAYSEHINRQLEDMELNDKIILPELDETIYME</sequence>
<protein>
    <submittedName>
        <fullName evidence="1">Uncharacterized protein</fullName>
    </submittedName>
</protein>
<dbReference type="EMBL" id="CP142733">
    <property type="protein sequence ID" value="WUR04325.1"/>
    <property type="molecule type" value="Genomic_DNA"/>
</dbReference>
<evidence type="ECO:0000313" key="1">
    <source>
        <dbReference type="EMBL" id="WUR04325.1"/>
    </source>
</evidence>
<keyword evidence="2" id="KW-1185">Reference proteome</keyword>
<name>A0AAX4JE91_9MICR</name>
<proteinExistence type="predicted"/>
<dbReference type="Proteomes" id="UP001334084">
    <property type="component" value="Chromosome 8"/>
</dbReference>
<dbReference type="RefSeq" id="XP_065330470.1">
    <property type="nucleotide sequence ID" value="XM_065474398.1"/>
</dbReference>
<evidence type="ECO:0000313" key="2">
    <source>
        <dbReference type="Proteomes" id="UP001334084"/>
    </source>
</evidence>